<accession>A0ABN2NNG7</accession>
<keyword evidence="2" id="KW-1185">Reference proteome</keyword>
<evidence type="ECO:0000313" key="2">
    <source>
        <dbReference type="Proteomes" id="UP001501094"/>
    </source>
</evidence>
<comment type="caution">
    <text evidence="1">The sequence shown here is derived from an EMBL/GenBank/DDBJ whole genome shotgun (WGS) entry which is preliminary data.</text>
</comment>
<gene>
    <name evidence="1" type="ORF">GCM10009751_35600</name>
</gene>
<proteinExistence type="predicted"/>
<name>A0ABN2NNG7_9MICO</name>
<dbReference type="RefSeq" id="WP_344105570.1">
    <property type="nucleotide sequence ID" value="NZ_BAAANL010000008.1"/>
</dbReference>
<dbReference type="Proteomes" id="UP001501094">
    <property type="component" value="Unassembled WGS sequence"/>
</dbReference>
<evidence type="ECO:0000313" key="1">
    <source>
        <dbReference type="EMBL" id="GAA1873055.1"/>
    </source>
</evidence>
<dbReference type="EMBL" id="BAAANL010000008">
    <property type="protein sequence ID" value="GAA1873055.1"/>
    <property type="molecule type" value="Genomic_DNA"/>
</dbReference>
<reference evidence="1 2" key="1">
    <citation type="journal article" date="2019" name="Int. J. Syst. Evol. Microbiol.">
        <title>The Global Catalogue of Microorganisms (GCM) 10K type strain sequencing project: providing services to taxonomists for standard genome sequencing and annotation.</title>
        <authorList>
            <consortium name="The Broad Institute Genomics Platform"/>
            <consortium name="The Broad Institute Genome Sequencing Center for Infectious Disease"/>
            <person name="Wu L."/>
            <person name="Ma J."/>
        </authorList>
    </citation>
    <scope>NUCLEOTIDE SEQUENCE [LARGE SCALE GENOMIC DNA]</scope>
    <source>
        <strain evidence="1 2">JCM 14326</strain>
    </source>
</reference>
<sequence>MIENGEAAITTADRVRVFPHEHSGGLVIDHGGAPIATADEVRVSRTSTVEAA</sequence>
<protein>
    <submittedName>
        <fullName evidence="1">Uncharacterized protein</fullName>
    </submittedName>
</protein>
<organism evidence="1 2">
    <name type="scientific">Myceligenerans crystallogenes</name>
    <dbReference type="NCBI Taxonomy" id="316335"/>
    <lineage>
        <taxon>Bacteria</taxon>
        <taxon>Bacillati</taxon>
        <taxon>Actinomycetota</taxon>
        <taxon>Actinomycetes</taxon>
        <taxon>Micrococcales</taxon>
        <taxon>Promicromonosporaceae</taxon>
        <taxon>Myceligenerans</taxon>
    </lineage>
</organism>